<accession>A0A291B7E9</accession>
<reference evidence="2" key="1">
    <citation type="submission" date="2017-04" db="EMBL/GenBank/DDBJ databases">
        <title>Genome evolution of the luminous symbionts of deep sea anglerfish.</title>
        <authorList>
            <person name="Hendry T.A."/>
        </authorList>
    </citation>
    <scope>NUCLEOTIDE SEQUENCE [LARGE SCALE GENOMIC DNA]</scope>
</reference>
<keyword evidence="2" id="KW-1185">Reference proteome</keyword>
<dbReference type="Proteomes" id="UP000218160">
    <property type="component" value="Chromosome 1"/>
</dbReference>
<evidence type="ECO:0000313" key="1">
    <source>
        <dbReference type="EMBL" id="ATF08928.1"/>
    </source>
</evidence>
<dbReference type="KEGG" id="elux:BTN50_0397"/>
<name>A0A291B7E9_9GAMM</name>
<gene>
    <name evidence="1" type="ORF">BTN50_0397</name>
</gene>
<dbReference type="EMBL" id="CP020660">
    <property type="protein sequence ID" value="ATF08928.1"/>
    <property type="molecule type" value="Genomic_DNA"/>
</dbReference>
<protein>
    <recommendedName>
        <fullName evidence="3">Mobile element protein</fullName>
    </recommendedName>
</protein>
<dbReference type="AlphaFoldDB" id="A0A291B7E9"/>
<proteinExistence type="predicted"/>
<organism evidence="1 2">
    <name type="scientific">Candidatus Enterovibrio altilux</name>
    <dbReference type="NCBI Taxonomy" id="1927128"/>
    <lineage>
        <taxon>Bacteria</taxon>
        <taxon>Pseudomonadati</taxon>
        <taxon>Pseudomonadota</taxon>
        <taxon>Gammaproteobacteria</taxon>
        <taxon>Vibrionales</taxon>
        <taxon>Vibrionaceae</taxon>
        <taxon>Enterovibrio</taxon>
    </lineage>
</organism>
<evidence type="ECO:0008006" key="3">
    <source>
        <dbReference type="Google" id="ProtNLM"/>
    </source>
</evidence>
<evidence type="ECO:0000313" key="2">
    <source>
        <dbReference type="Proteomes" id="UP000218160"/>
    </source>
</evidence>
<sequence length="40" mass="4734">MSLRNHNAQIDETYAMIKMLKKLAELDMSKTKWLSNSETY</sequence>